<keyword evidence="3" id="KW-0732">Signal</keyword>
<reference evidence="7" key="1">
    <citation type="journal article" date="2014" name="Int. J. Syst. Evol. Microbiol.">
        <title>Complete genome sequence of Corynebacterium casei LMG S-19264T (=DSM 44701T), isolated from a smear-ripened cheese.</title>
        <authorList>
            <consortium name="US DOE Joint Genome Institute (JGI-PGF)"/>
            <person name="Walter F."/>
            <person name="Albersmeier A."/>
            <person name="Kalinowski J."/>
            <person name="Ruckert C."/>
        </authorList>
    </citation>
    <scope>NUCLEOTIDE SEQUENCE</scope>
    <source>
        <strain evidence="7">CCM 8433</strain>
    </source>
</reference>
<sequence>MKNNLLELQRNFINLRNGAFIHFNSATEQFHDSDISDWDFGITDKNDPNRHPFNPMTWNPQNLNCQEWAQVAKSGQAQFAALTAKHHEGFCLWPTETTNHSITHSPFDVDVVSEYLKAFRAMDILPGLYFSMLDLEHGITETKCTSEDKNFIKNQLRELLTNYGEIPFLIIDGWNAPWGGPSFTDLPFAEIDELVKSIQPNCLLMNIGSGSDMSTTDIVFFENAAGQEAPENFVGPGASCNIYTENWFWKERHETTDLKSAEWAFYEKVKPDSEKNIVYLMNISPNNSGTVDDNLKQRFAEFGHLYAQPNQLNEIPEGWLKR</sequence>
<gene>
    <name evidence="7" type="ORF">GCM10011482_23630</name>
</gene>
<evidence type="ECO:0000256" key="5">
    <source>
        <dbReference type="ARBA" id="ARBA00023295"/>
    </source>
</evidence>
<dbReference type="RefSeq" id="WP_188368529.1">
    <property type="nucleotide sequence ID" value="NZ_BMDT01000015.1"/>
</dbReference>
<dbReference type="SUPFAM" id="SSF51445">
    <property type="entry name" value="(Trans)glycosidases"/>
    <property type="match status" value="1"/>
</dbReference>
<evidence type="ECO:0000313" key="7">
    <source>
        <dbReference type="EMBL" id="GGI66709.1"/>
    </source>
</evidence>
<name>A0A917N612_9ENTE</name>
<evidence type="ECO:0000256" key="2">
    <source>
        <dbReference type="ARBA" id="ARBA00012662"/>
    </source>
</evidence>
<evidence type="ECO:0000256" key="1">
    <source>
        <dbReference type="ARBA" id="ARBA00007951"/>
    </source>
</evidence>
<feature type="domain" description="Glycoside hydrolase family 29 N-terminal" evidence="6">
    <location>
        <begin position="56"/>
        <end position="304"/>
    </location>
</feature>
<comment type="similarity">
    <text evidence="1">Belongs to the glycosyl hydrolase 29 family.</text>
</comment>
<evidence type="ECO:0000313" key="8">
    <source>
        <dbReference type="Proteomes" id="UP000622610"/>
    </source>
</evidence>
<dbReference type="InterPro" id="IPR000933">
    <property type="entry name" value="Glyco_hydro_29"/>
</dbReference>
<dbReference type="GO" id="GO:0004560">
    <property type="term" value="F:alpha-L-fucosidase activity"/>
    <property type="evidence" value="ECO:0007669"/>
    <property type="project" value="InterPro"/>
</dbReference>
<evidence type="ECO:0000256" key="3">
    <source>
        <dbReference type="ARBA" id="ARBA00022729"/>
    </source>
</evidence>
<dbReference type="GO" id="GO:0006004">
    <property type="term" value="P:fucose metabolic process"/>
    <property type="evidence" value="ECO:0007669"/>
    <property type="project" value="TreeGrafter"/>
</dbReference>
<keyword evidence="5" id="KW-0326">Glycosidase</keyword>
<evidence type="ECO:0000259" key="6">
    <source>
        <dbReference type="Pfam" id="PF01120"/>
    </source>
</evidence>
<proteinExistence type="inferred from homology"/>
<dbReference type="EMBL" id="BMDT01000015">
    <property type="protein sequence ID" value="GGI66709.1"/>
    <property type="molecule type" value="Genomic_DNA"/>
</dbReference>
<dbReference type="InterPro" id="IPR017853">
    <property type="entry name" value="GH"/>
</dbReference>
<organism evidence="7 8">
    <name type="scientific">Enterococcus alcedinis</name>
    <dbReference type="NCBI Taxonomy" id="1274384"/>
    <lineage>
        <taxon>Bacteria</taxon>
        <taxon>Bacillati</taxon>
        <taxon>Bacillota</taxon>
        <taxon>Bacilli</taxon>
        <taxon>Lactobacillales</taxon>
        <taxon>Enterococcaceae</taxon>
        <taxon>Enterococcus</taxon>
    </lineage>
</organism>
<dbReference type="PANTHER" id="PTHR10030:SF37">
    <property type="entry name" value="ALPHA-L-FUCOSIDASE-RELATED"/>
    <property type="match status" value="1"/>
</dbReference>
<dbReference type="Proteomes" id="UP000622610">
    <property type="component" value="Unassembled WGS sequence"/>
</dbReference>
<dbReference type="InterPro" id="IPR057739">
    <property type="entry name" value="Glyco_hydro_29_N"/>
</dbReference>
<keyword evidence="8" id="KW-1185">Reference proteome</keyword>
<evidence type="ECO:0000256" key="4">
    <source>
        <dbReference type="ARBA" id="ARBA00022801"/>
    </source>
</evidence>
<dbReference type="Gene3D" id="3.20.20.80">
    <property type="entry name" value="Glycosidases"/>
    <property type="match status" value="1"/>
</dbReference>
<dbReference type="PANTHER" id="PTHR10030">
    <property type="entry name" value="ALPHA-L-FUCOSIDASE"/>
    <property type="match status" value="1"/>
</dbReference>
<dbReference type="AlphaFoldDB" id="A0A917N612"/>
<dbReference type="GO" id="GO:0005764">
    <property type="term" value="C:lysosome"/>
    <property type="evidence" value="ECO:0007669"/>
    <property type="project" value="TreeGrafter"/>
</dbReference>
<dbReference type="SMART" id="SM00812">
    <property type="entry name" value="Alpha_L_fucos"/>
    <property type="match status" value="1"/>
</dbReference>
<accession>A0A917N612</accession>
<dbReference type="Pfam" id="PF01120">
    <property type="entry name" value="Alpha_L_fucos"/>
    <property type="match status" value="1"/>
</dbReference>
<comment type="caution">
    <text evidence="7">The sequence shown here is derived from an EMBL/GenBank/DDBJ whole genome shotgun (WGS) entry which is preliminary data.</text>
</comment>
<keyword evidence="4" id="KW-0378">Hydrolase</keyword>
<protein>
    <recommendedName>
        <fullName evidence="2">alpha-L-fucosidase</fullName>
        <ecNumber evidence="2">3.2.1.51</ecNumber>
    </recommendedName>
</protein>
<dbReference type="EC" id="3.2.1.51" evidence="2"/>
<dbReference type="GO" id="GO:0016139">
    <property type="term" value="P:glycoside catabolic process"/>
    <property type="evidence" value="ECO:0007669"/>
    <property type="project" value="TreeGrafter"/>
</dbReference>
<reference evidence="7" key="2">
    <citation type="submission" date="2020-09" db="EMBL/GenBank/DDBJ databases">
        <authorList>
            <person name="Sun Q."/>
            <person name="Sedlacek I."/>
        </authorList>
    </citation>
    <scope>NUCLEOTIDE SEQUENCE</scope>
    <source>
        <strain evidence="7">CCM 8433</strain>
    </source>
</reference>